<proteinExistence type="predicted"/>
<reference evidence="1" key="1">
    <citation type="journal article" date="2014" name="Front. Microbiol.">
        <title>High frequency of phylogenetically diverse reductive dehalogenase-homologous genes in deep subseafloor sedimentary metagenomes.</title>
        <authorList>
            <person name="Kawai M."/>
            <person name="Futagami T."/>
            <person name="Toyoda A."/>
            <person name="Takaki Y."/>
            <person name="Nishi S."/>
            <person name="Hori S."/>
            <person name="Arai W."/>
            <person name="Tsubouchi T."/>
            <person name="Morono Y."/>
            <person name="Uchiyama I."/>
            <person name="Ito T."/>
            <person name="Fujiyama A."/>
            <person name="Inagaki F."/>
            <person name="Takami H."/>
        </authorList>
    </citation>
    <scope>NUCLEOTIDE SEQUENCE</scope>
    <source>
        <strain evidence="1">Expedition CK06-06</strain>
    </source>
</reference>
<gene>
    <name evidence="1" type="ORF">S12H4_20335</name>
</gene>
<accession>X1R1K8</accession>
<dbReference type="AlphaFoldDB" id="X1R1K8"/>
<protein>
    <submittedName>
        <fullName evidence="1">Uncharacterized protein</fullName>
    </submittedName>
</protein>
<comment type="caution">
    <text evidence="1">The sequence shown here is derived from an EMBL/GenBank/DDBJ whole genome shotgun (WGS) entry which is preliminary data.</text>
</comment>
<dbReference type="EMBL" id="BARW01010297">
    <property type="protein sequence ID" value="GAI74667.1"/>
    <property type="molecule type" value="Genomic_DNA"/>
</dbReference>
<name>X1R1K8_9ZZZZ</name>
<sequence>CRAWNEEGDSCPWSESGPFNIEANNPSLTINNIVGLSRTITINYTTYDPDSDLITTTDWQYSTGSSIGPWVDICSGDIGNNSYKSPGFSYITWNTELNINGYDDSVWFRMKAVDNSIGGTLIVISTYNSPSTSPTGLTWDGTNFWSCDSDTDKIYKHNMDAILSINTAYNSPSTSPTGLTWNGTNIWSCDSDTDKIYKHNMDATLSINTAYNSPSTSPTGLTWDWTNIWSCASDSFPYEDTYKHNMDTGLSVANSYDCVDPAWGPTTGLTWDGVNIWSCRST</sequence>
<evidence type="ECO:0000313" key="1">
    <source>
        <dbReference type="EMBL" id="GAI74667.1"/>
    </source>
</evidence>
<feature type="non-terminal residue" evidence="1">
    <location>
        <position position="282"/>
    </location>
</feature>
<organism evidence="1">
    <name type="scientific">marine sediment metagenome</name>
    <dbReference type="NCBI Taxonomy" id="412755"/>
    <lineage>
        <taxon>unclassified sequences</taxon>
        <taxon>metagenomes</taxon>
        <taxon>ecological metagenomes</taxon>
    </lineage>
</organism>
<dbReference type="SUPFAM" id="SSF101908">
    <property type="entry name" value="Putative isomerase YbhE"/>
    <property type="match status" value="1"/>
</dbReference>
<feature type="non-terminal residue" evidence="1">
    <location>
        <position position="1"/>
    </location>
</feature>